<dbReference type="GO" id="GO:0055085">
    <property type="term" value="P:transmembrane transport"/>
    <property type="evidence" value="ECO:0007669"/>
    <property type="project" value="InterPro"/>
</dbReference>
<dbReference type="OrthoDB" id="270584at2759"/>
<dbReference type="Pfam" id="PF00153">
    <property type="entry name" value="Mito_carr"/>
    <property type="match status" value="3"/>
</dbReference>
<dbReference type="FunCoup" id="A0A0G4GI26">
    <property type="interactions" value="16"/>
</dbReference>
<evidence type="ECO:0000256" key="2">
    <source>
        <dbReference type="ARBA" id="ARBA00022448"/>
    </source>
</evidence>
<dbReference type="PhylomeDB" id="A0A0G4GI26"/>
<feature type="compositionally biased region" description="Low complexity" evidence="8">
    <location>
        <begin position="277"/>
        <end position="288"/>
    </location>
</feature>
<gene>
    <name evidence="9" type="ORF">Vbra_232</name>
</gene>
<feature type="repeat" description="Solcar" evidence="6">
    <location>
        <begin position="175"/>
        <end position="268"/>
    </location>
</feature>
<dbReference type="VEuPathDB" id="CryptoDB:Vbra_232"/>
<dbReference type="STRING" id="1169540.A0A0G4GI26"/>
<dbReference type="InParanoid" id="A0A0G4GI26"/>
<evidence type="ECO:0000256" key="8">
    <source>
        <dbReference type="SAM" id="MobiDB-lite"/>
    </source>
</evidence>
<comment type="similarity">
    <text evidence="7">Belongs to the mitochondrial carrier (TC 2.A.29) family.</text>
</comment>
<dbReference type="AlphaFoldDB" id="A0A0G4GI26"/>
<dbReference type="InterPro" id="IPR018108">
    <property type="entry name" value="MCP_transmembrane"/>
</dbReference>
<dbReference type="PANTHER" id="PTHR24089">
    <property type="entry name" value="SOLUTE CARRIER FAMILY 25"/>
    <property type="match status" value="1"/>
</dbReference>
<keyword evidence="3 6" id="KW-0812">Transmembrane</keyword>
<evidence type="ECO:0000256" key="5">
    <source>
        <dbReference type="ARBA" id="ARBA00023136"/>
    </source>
</evidence>
<evidence type="ECO:0000313" key="9">
    <source>
        <dbReference type="EMBL" id="CEM29411.1"/>
    </source>
</evidence>
<dbReference type="Proteomes" id="UP000041254">
    <property type="component" value="Unassembled WGS sequence"/>
</dbReference>
<dbReference type="EMBL" id="CDMY01000676">
    <property type="protein sequence ID" value="CEM29411.1"/>
    <property type="molecule type" value="Genomic_DNA"/>
</dbReference>
<feature type="compositionally biased region" description="Low complexity" evidence="8">
    <location>
        <begin position="9"/>
        <end position="28"/>
    </location>
</feature>
<comment type="subcellular location">
    <subcellularLocation>
        <location evidence="1">Membrane</location>
        <topology evidence="1">Multi-pass membrane protein</topology>
    </subcellularLocation>
</comment>
<evidence type="ECO:0000256" key="1">
    <source>
        <dbReference type="ARBA" id="ARBA00004141"/>
    </source>
</evidence>
<dbReference type="PRINTS" id="PR00926">
    <property type="entry name" value="MITOCARRIER"/>
</dbReference>
<feature type="repeat" description="Solcar" evidence="6">
    <location>
        <begin position="308"/>
        <end position="401"/>
    </location>
</feature>
<dbReference type="OMA" id="DTIHNCM"/>
<keyword evidence="2 7" id="KW-0813">Transport</keyword>
<proteinExistence type="inferred from homology"/>
<keyword evidence="4" id="KW-0677">Repeat</keyword>
<organism evidence="9 10">
    <name type="scientific">Vitrella brassicaformis (strain CCMP3155)</name>
    <dbReference type="NCBI Taxonomy" id="1169540"/>
    <lineage>
        <taxon>Eukaryota</taxon>
        <taxon>Sar</taxon>
        <taxon>Alveolata</taxon>
        <taxon>Colpodellida</taxon>
        <taxon>Vitrellaceae</taxon>
        <taxon>Vitrella</taxon>
    </lineage>
</organism>
<dbReference type="InterPro" id="IPR002067">
    <property type="entry name" value="MCP"/>
</dbReference>
<evidence type="ECO:0000256" key="3">
    <source>
        <dbReference type="ARBA" id="ARBA00022692"/>
    </source>
</evidence>
<protein>
    <recommendedName>
        <fullName evidence="11">ADP,ATP carrier protein</fullName>
    </recommendedName>
</protein>
<dbReference type="PROSITE" id="PS50920">
    <property type="entry name" value="SOLCAR"/>
    <property type="match status" value="3"/>
</dbReference>
<dbReference type="GO" id="GO:0016020">
    <property type="term" value="C:membrane"/>
    <property type="evidence" value="ECO:0007669"/>
    <property type="project" value="UniProtKB-SubCell"/>
</dbReference>
<feature type="region of interest" description="Disordered" evidence="8">
    <location>
        <begin position="275"/>
        <end position="296"/>
    </location>
</feature>
<feature type="region of interest" description="Disordered" evidence="8">
    <location>
        <begin position="1"/>
        <end position="41"/>
    </location>
</feature>
<name>A0A0G4GI26_VITBC</name>
<dbReference type="InterPro" id="IPR023395">
    <property type="entry name" value="MCP_dom_sf"/>
</dbReference>
<accession>A0A0G4GI26</accession>
<dbReference type="Gene3D" id="1.50.40.10">
    <property type="entry name" value="Mitochondrial carrier domain"/>
    <property type="match status" value="1"/>
</dbReference>
<evidence type="ECO:0000256" key="6">
    <source>
        <dbReference type="PROSITE-ProRule" id="PRU00282"/>
    </source>
</evidence>
<keyword evidence="10" id="KW-1185">Reference proteome</keyword>
<feature type="repeat" description="Solcar" evidence="6">
    <location>
        <begin position="73"/>
        <end position="163"/>
    </location>
</feature>
<sequence length="404" mass="44587">MDRDDHSNAAPSAPSAPAAPPASAAPSSTDDSKPATTPQQLDLFAGVTGGGLFEDEEERRRKKKQKRAVSEEKLFAFTLLGYGGAAAASRVLTAPLDRVKVILQCQACFRGTTVTFNGLTDAATHIWRHQGWRAFWWGFSPHMWNVFVGTGVRLLTYQKLRLFFLPGGEDAHHGAELVVRETGCFIGSSSVALLVSYPFDVLFTRLATDGGRPGAMHKRTFKGLWHCIWTTVQTQGFSPFYRGCGFCMASSVPFLFVALGAARLYEDHILTRIQPARTTPSRPSTSTSGDFPPTDQKMVERSSVEPLRWYPWNLLGGMASGLLAQTATYPLDTIRRRYQYDGSSPWSDPPWTRQFASIAECARHSCRRGLGDLYRGAGVNALKVVPEAMVICCLYWIIKTKIPP</sequence>
<dbReference type="SUPFAM" id="SSF103506">
    <property type="entry name" value="Mitochondrial carrier"/>
    <property type="match status" value="1"/>
</dbReference>
<evidence type="ECO:0000256" key="7">
    <source>
        <dbReference type="RuleBase" id="RU000488"/>
    </source>
</evidence>
<keyword evidence="5 6" id="KW-0472">Membrane</keyword>
<evidence type="ECO:0000256" key="4">
    <source>
        <dbReference type="ARBA" id="ARBA00022737"/>
    </source>
</evidence>
<reference evidence="9 10" key="1">
    <citation type="submission" date="2014-11" db="EMBL/GenBank/DDBJ databases">
        <authorList>
            <person name="Zhu J."/>
            <person name="Qi W."/>
            <person name="Song R."/>
        </authorList>
    </citation>
    <scope>NUCLEOTIDE SEQUENCE [LARGE SCALE GENOMIC DNA]</scope>
</reference>
<evidence type="ECO:0000313" key="10">
    <source>
        <dbReference type="Proteomes" id="UP000041254"/>
    </source>
</evidence>
<evidence type="ECO:0008006" key="11">
    <source>
        <dbReference type="Google" id="ProtNLM"/>
    </source>
</evidence>